<evidence type="ECO:0000256" key="2">
    <source>
        <dbReference type="ARBA" id="ARBA00022898"/>
    </source>
</evidence>
<dbReference type="GO" id="GO:0003677">
    <property type="term" value="F:DNA binding"/>
    <property type="evidence" value="ECO:0007669"/>
    <property type="project" value="UniProtKB-KW"/>
</dbReference>
<dbReference type="InterPro" id="IPR000524">
    <property type="entry name" value="Tscrpt_reg_HTH_GntR"/>
</dbReference>
<keyword evidence="7" id="KW-0032">Aminotransferase</keyword>
<dbReference type="PANTHER" id="PTHR46577:SF1">
    <property type="entry name" value="HTH-TYPE TRANSCRIPTIONAL REGULATORY PROTEIN GABR"/>
    <property type="match status" value="1"/>
</dbReference>
<dbReference type="GO" id="GO:0030170">
    <property type="term" value="F:pyridoxal phosphate binding"/>
    <property type="evidence" value="ECO:0007669"/>
    <property type="project" value="InterPro"/>
</dbReference>
<keyword evidence="7" id="KW-0808">Transferase</keyword>
<evidence type="ECO:0000256" key="3">
    <source>
        <dbReference type="ARBA" id="ARBA00023015"/>
    </source>
</evidence>
<dbReference type="InterPro" id="IPR036388">
    <property type="entry name" value="WH-like_DNA-bd_sf"/>
</dbReference>
<protein>
    <submittedName>
        <fullName evidence="7">GntR family transcriptional regulator / MocR family aminotransferase</fullName>
    </submittedName>
</protein>
<dbReference type="CDD" id="cd00609">
    <property type="entry name" value="AAT_like"/>
    <property type="match status" value="1"/>
</dbReference>
<comment type="similarity">
    <text evidence="1">In the C-terminal section; belongs to the class-I pyridoxal-phosphate-dependent aminotransferase family.</text>
</comment>
<dbReference type="AlphaFoldDB" id="A0A1T4NX73"/>
<gene>
    <name evidence="7" type="ORF">SAMN02745110_01744</name>
</gene>
<proteinExistence type="inferred from homology"/>
<evidence type="ECO:0000256" key="5">
    <source>
        <dbReference type="ARBA" id="ARBA00023163"/>
    </source>
</evidence>
<dbReference type="GO" id="GO:0008483">
    <property type="term" value="F:transaminase activity"/>
    <property type="evidence" value="ECO:0007669"/>
    <property type="project" value="UniProtKB-KW"/>
</dbReference>
<evidence type="ECO:0000256" key="4">
    <source>
        <dbReference type="ARBA" id="ARBA00023125"/>
    </source>
</evidence>
<evidence type="ECO:0000313" key="8">
    <source>
        <dbReference type="Proteomes" id="UP000189857"/>
    </source>
</evidence>
<dbReference type="Pfam" id="PF00155">
    <property type="entry name" value="Aminotran_1_2"/>
    <property type="match status" value="1"/>
</dbReference>
<dbReference type="CDD" id="cd07377">
    <property type="entry name" value="WHTH_GntR"/>
    <property type="match status" value="1"/>
</dbReference>
<dbReference type="Pfam" id="PF00392">
    <property type="entry name" value="GntR"/>
    <property type="match status" value="1"/>
</dbReference>
<dbReference type="PROSITE" id="PS50949">
    <property type="entry name" value="HTH_GNTR"/>
    <property type="match status" value="1"/>
</dbReference>
<keyword evidence="2" id="KW-0663">Pyridoxal phosphate</keyword>
<name>A0A1T4NX73_9FIRM</name>
<keyword evidence="5" id="KW-0804">Transcription</keyword>
<dbReference type="SUPFAM" id="SSF46785">
    <property type="entry name" value="Winged helix' DNA-binding domain"/>
    <property type="match status" value="1"/>
</dbReference>
<dbReference type="RefSeq" id="WP_078787572.1">
    <property type="nucleotide sequence ID" value="NZ_FMTO01000009.1"/>
</dbReference>
<dbReference type="Gene3D" id="1.10.10.10">
    <property type="entry name" value="Winged helix-like DNA-binding domain superfamily/Winged helix DNA-binding domain"/>
    <property type="match status" value="1"/>
</dbReference>
<feature type="domain" description="HTH gntR-type" evidence="6">
    <location>
        <begin position="8"/>
        <end position="76"/>
    </location>
</feature>
<dbReference type="Gene3D" id="3.40.640.10">
    <property type="entry name" value="Type I PLP-dependent aspartate aminotransferase-like (Major domain)"/>
    <property type="match status" value="1"/>
</dbReference>
<dbReference type="InterPro" id="IPR051446">
    <property type="entry name" value="HTH_trans_reg/aminotransferase"/>
</dbReference>
<dbReference type="Proteomes" id="UP000189857">
    <property type="component" value="Unassembled WGS sequence"/>
</dbReference>
<dbReference type="OrthoDB" id="9808770at2"/>
<dbReference type="SMART" id="SM00345">
    <property type="entry name" value="HTH_GNTR"/>
    <property type="match status" value="1"/>
</dbReference>
<evidence type="ECO:0000256" key="1">
    <source>
        <dbReference type="ARBA" id="ARBA00005384"/>
    </source>
</evidence>
<accession>A0A1T4NX73</accession>
<evidence type="ECO:0000313" key="7">
    <source>
        <dbReference type="EMBL" id="SJZ83815.1"/>
    </source>
</evidence>
<dbReference type="InterPro" id="IPR015424">
    <property type="entry name" value="PyrdxlP-dep_Trfase"/>
</dbReference>
<dbReference type="InterPro" id="IPR004839">
    <property type="entry name" value="Aminotransferase_I/II_large"/>
</dbReference>
<dbReference type="SUPFAM" id="SSF53383">
    <property type="entry name" value="PLP-dependent transferases"/>
    <property type="match status" value="1"/>
</dbReference>
<organism evidence="7 8">
    <name type="scientific">Eubacterium ruminantium</name>
    <dbReference type="NCBI Taxonomy" id="42322"/>
    <lineage>
        <taxon>Bacteria</taxon>
        <taxon>Bacillati</taxon>
        <taxon>Bacillota</taxon>
        <taxon>Clostridia</taxon>
        <taxon>Eubacteriales</taxon>
        <taxon>Eubacteriaceae</taxon>
        <taxon>Eubacterium</taxon>
    </lineage>
</organism>
<keyword evidence="3" id="KW-0805">Transcription regulation</keyword>
<dbReference type="GO" id="GO:0003700">
    <property type="term" value="F:DNA-binding transcription factor activity"/>
    <property type="evidence" value="ECO:0007669"/>
    <property type="project" value="InterPro"/>
</dbReference>
<dbReference type="PANTHER" id="PTHR46577">
    <property type="entry name" value="HTH-TYPE TRANSCRIPTIONAL REGULATORY PROTEIN GABR"/>
    <property type="match status" value="1"/>
</dbReference>
<keyword evidence="4" id="KW-0238">DNA-binding</keyword>
<reference evidence="7 8" key="1">
    <citation type="submission" date="2017-02" db="EMBL/GenBank/DDBJ databases">
        <authorList>
            <person name="Peterson S.W."/>
        </authorList>
    </citation>
    <scope>NUCLEOTIDE SEQUENCE [LARGE SCALE GENOMIC DNA]</scope>
    <source>
        <strain evidence="7 8">ATCC 17233</strain>
    </source>
</reference>
<evidence type="ECO:0000259" key="6">
    <source>
        <dbReference type="PROSITE" id="PS50949"/>
    </source>
</evidence>
<keyword evidence="8" id="KW-1185">Reference proteome</keyword>
<sequence>MLVIDHNKKIYEQLYEQIKKQILSGELKPGTRLQATRVLAQEYGISRNSVVAAYEQLLVEGFVRTVIGSGYYVEKIEIPYQPDKKTNSNAVETSKKIVEPKYNFRYGNLEYNCYQNRKWRKCLINSMNILSMNSSINYLLHNGSERLRRFVADFLLSSRAVKCNLEQIVITNGHQAAIDIICTLFDDMKYDFAIEDPGYDGCRVVFERHGFNAQPITVENNGISIDELHNKKHQIVYVTPSHQFPTGCILPIGKRLGIIDWAEKTDSYIIEDDYDSELRYNSHPIQSLQSLDGGNRVIYLGTFSKSLAPDLRIAYLVLPEKLLSTYNEKYKVSNSNVPTLIQEALAEYIESGEYENGLRAIRTFYKRKHDYILEHLKRDDIELLGTEAGLHFLMNINTNLNRTQIMQIMEKYGIGIYSTERYWILHEKCAENQILVGFSSIPSIDLEKAMISFNNALDEITR</sequence>
<dbReference type="InterPro" id="IPR015421">
    <property type="entry name" value="PyrdxlP-dep_Trfase_major"/>
</dbReference>
<dbReference type="InterPro" id="IPR036390">
    <property type="entry name" value="WH_DNA-bd_sf"/>
</dbReference>
<dbReference type="EMBL" id="FUXA01000010">
    <property type="protein sequence ID" value="SJZ83815.1"/>
    <property type="molecule type" value="Genomic_DNA"/>
</dbReference>